<dbReference type="InterPro" id="IPR001034">
    <property type="entry name" value="DeoR_HTH"/>
</dbReference>
<dbReference type="InterPro" id="IPR011991">
    <property type="entry name" value="ArsR-like_HTH"/>
</dbReference>
<dbReference type="InterPro" id="IPR018356">
    <property type="entry name" value="Tscrpt_reg_HTH_DeoR_CS"/>
</dbReference>
<comment type="caution">
    <text evidence="5">The sequence shown here is derived from an EMBL/GenBank/DDBJ whole genome shotgun (WGS) entry which is preliminary data.</text>
</comment>
<dbReference type="AlphaFoldDB" id="A0A164P1H0"/>
<dbReference type="CDD" id="cd00090">
    <property type="entry name" value="HTH_ARSR"/>
    <property type="match status" value="1"/>
</dbReference>
<keyword evidence="6" id="KW-1185">Reference proteome</keyword>
<proteinExistence type="predicted"/>
<dbReference type="EMBL" id="LWGR01000004">
    <property type="protein sequence ID" value="KZM74996.1"/>
    <property type="molecule type" value="Genomic_DNA"/>
</dbReference>
<dbReference type="Proteomes" id="UP000076512">
    <property type="component" value="Unassembled WGS sequence"/>
</dbReference>
<dbReference type="GO" id="GO:0003677">
    <property type="term" value="F:DNA binding"/>
    <property type="evidence" value="ECO:0007669"/>
    <property type="project" value="UniProtKB-KW"/>
</dbReference>
<dbReference type="InterPro" id="IPR026881">
    <property type="entry name" value="WYL_dom"/>
</dbReference>
<protein>
    <submittedName>
        <fullName evidence="5">DNA-binding transcriptional regulator</fullName>
    </submittedName>
</protein>
<evidence type="ECO:0000313" key="6">
    <source>
        <dbReference type="Proteomes" id="UP000076512"/>
    </source>
</evidence>
<keyword evidence="2 5" id="KW-0238">DNA-binding</keyword>
<reference evidence="5 6" key="1">
    <citation type="submission" date="2016-04" db="EMBL/GenBank/DDBJ databases">
        <authorList>
            <person name="Evans L.H."/>
            <person name="Alamgir A."/>
            <person name="Owens N."/>
            <person name="Weber N.D."/>
            <person name="Virtaneva K."/>
            <person name="Barbian K."/>
            <person name="Babar A."/>
            <person name="Rosenke K."/>
        </authorList>
    </citation>
    <scope>NUCLEOTIDE SEQUENCE [LARGE SCALE GENOMIC DNA]</scope>
    <source>
        <strain evidence="5 6">IFM 0406</strain>
    </source>
</reference>
<evidence type="ECO:0000256" key="2">
    <source>
        <dbReference type="ARBA" id="ARBA00023125"/>
    </source>
</evidence>
<dbReference type="GO" id="GO:0003700">
    <property type="term" value="F:DNA-binding transcription factor activity"/>
    <property type="evidence" value="ECO:0007669"/>
    <property type="project" value="InterPro"/>
</dbReference>
<dbReference type="Gene3D" id="1.10.10.10">
    <property type="entry name" value="Winged helix-like DNA-binding domain superfamily/Winged helix DNA-binding domain"/>
    <property type="match status" value="1"/>
</dbReference>
<sequence length="338" mass="36985">MTHDLPARMLRLLSLLQTRRCWAGHELAERLGVTLRTVRRDIDRLREMGYPVDATTGPAGGYRLTSGTDLPPLLLDDDEAVAVALALRTASSGITGLQDTAGQALAKLEHVLPARLRHRVTAVNAATAPMGPLPWTPGPRTDPAVLATLAAACRDHEIISFDYRTRHGSIDRRRTEPHTLVFVTDHWYLLGYDTHHTDWRIYRADRITDPTATGHRTTARELPTPDPAAYVAARLAAAPTRYRLRVTAPIDAATATARAYALPERVHAIDDHTSTLDLASDNPRDIAAQLLGLAPDATVTGTPDLAPHLEQLGRFLLDTAHTLTTPPTNCRGTDNRTH</sequence>
<name>A0A164P1H0_9NOCA</name>
<dbReference type="InterPro" id="IPR013196">
    <property type="entry name" value="HTH_11"/>
</dbReference>
<dbReference type="PANTHER" id="PTHR34580:SF3">
    <property type="entry name" value="PROTEIN PAFB"/>
    <property type="match status" value="1"/>
</dbReference>
<dbReference type="InterPro" id="IPR051534">
    <property type="entry name" value="CBASS_pafABC_assoc_protein"/>
</dbReference>
<dbReference type="Pfam" id="PF08279">
    <property type="entry name" value="HTH_11"/>
    <property type="match status" value="1"/>
</dbReference>
<gene>
    <name evidence="5" type="ORF">AWN90_23635</name>
</gene>
<keyword evidence="1" id="KW-0805">Transcription regulation</keyword>
<dbReference type="PANTHER" id="PTHR34580">
    <property type="match status" value="1"/>
</dbReference>
<dbReference type="RefSeq" id="WP_067587038.1">
    <property type="nucleotide sequence ID" value="NZ_JABMCZ010000005.1"/>
</dbReference>
<dbReference type="Pfam" id="PF13280">
    <property type="entry name" value="WYL"/>
    <property type="match status" value="1"/>
</dbReference>
<organism evidence="5 6">
    <name type="scientific">Nocardia terpenica</name>
    <dbReference type="NCBI Taxonomy" id="455432"/>
    <lineage>
        <taxon>Bacteria</taxon>
        <taxon>Bacillati</taxon>
        <taxon>Actinomycetota</taxon>
        <taxon>Actinomycetes</taxon>
        <taxon>Mycobacteriales</taxon>
        <taxon>Nocardiaceae</taxon>
        <taxon>Nocardia</taxon>
    </lineage>
</organism>
<evidence type="ECO:0000259" key="4">
    <source>
        <dbReference type="PROSITE" id="PS51000"/>
    </source>
</evidence>
<feature type="domain" description="HTH deoR-type" evidence="4">
    <location>
        <begin position="5"/>
        <end position="60"/>
    </location>
</feature>
<evidence type="ECO:0000313" key="5">
    <source>
        <dbReference type="EMBL" id="KZM74996.1"/>
    </source>
</evidence>
<accession>A0A164P1H0</accession>
<dbReference type="PROSITE" id="PS51000">
    <property type="entry name" value="HTH_DEOR_2"/>
    <property type="match status" value="1"/>
</dbReference>
<dbReference type="InterPro" id="IPR036388">
    <property type="entry name" value="WH-like_DNA-bd_sf"/>
</dbReference>
<dbReference type="STRING" id="455432.AWN90_23635"/>
<dbReference type="PROSITE" id="PS52050">
    <property type="entry name" value="WYL"/>
    <property type="match status" value="1"/>
</dbReference>
<evidence type="ECO:0000256" key="1">
    <source>
        <dbReference type="ARBA" id="ARBA00023015"/>
    </source>
</evidence>
<dbReference type="PROSITE" id="PS00894">
    <property type="entry name" value="HTH_DEOR_1"/>
    <property type="match status" value="1"/>
</dbReference>
<evidence type="ECO:0000256" key="3">
    <source>
        <dbReference type="ARBA" id="ARBA00023163"/>
    </source>
</evidence>
<dbReference type="PIRSF" id="PIRSF016838">
    <property type="entry name" value="PafC"/>
    <property type="match status" value="1"/>
</dbReference>
<dbReference type="SUPFAM" id="SSF46785">
    <property type="entry name" value="Winged helix' DNA-binding domain"/>
    <property type="match status" value="1"/>
</dbReference>
<dbReference type="InterPro" id="IPR028349">
    <property type="entry name" value="PafC-like"/>
</dbReference>
<dbReference type="InterPro" id="IPR036390">
    <property type="entry name" value="WH_DNA-bd_sf"/>
</dbReference>
<dbReference type="OrthoDB" id="3171994at2"/>
<keyword evidence="3" id="KW-0804">Transcription</keyword>